<keyword evidence="2" id="KW-1185">Reference proteome</keyword>
<organism evidence="1 2">
    <name type="scientific">Diversispora eburnea</name>
    <dbReference type="NCBI Taxonomy" id="1213867"/>
    <lineage>
        <taxon>Eukaryota</taxon>
        <taxon>Fungi</taxon>
        <taxon>Fungi incertae sedis</taxon>
        <taxon>Mucoromycota</taxon>
        <taxon>Glomeromycotina</taxon>
        <taxon>Glomeromycetes</taxon>
        <taxon>Diversisporales</taxon>
        <taxon>Diversisporaceae</taxon>
        <taxon>Diversispora</taxon>
    </lineage>
</organism>
<proteinExistence type="predicted"/>
<accession>A0A9N9AQI1</accession>
<evidence type="ECO:0000313" key="2">
    <source>
        <dbReference type="Proteomes" id="UP000789706"/>
    </source>
</evidence>
<comment type="caution">
    <text evidence="1">The sequence shown here is derived from an EMBL/GenBank/DDBJ whole genome shotgun (WGS) entry which is preliminary data.</text>
</comment>
<name>A0A9N9AQI1_9GLOM</name>
<sequence>MESYKIYEKHTERTSTSIERPKQIPLFLLEVSEGSNDPNPDKIRGDRRKLMNEGVFALNKFVLSTELPKWCFPGSKIW</sequence>
<reference evidence="1" key="1">
    <citation type="submission" date="2021-06" db="EMBL/GenBank/DDBJ databases">
        <authorList>
            <person name="Kallberg Y."/>
            <person name="Tangrot J."/>
            <person name="Rosling A."/>
        </authorList>
    </citation>
    <scope>NUCLEOTIDE SEQUENCE</scope>
    <source>
        <strain evidence="1">AZ414A</strain>
    </source>
</reference>
<evidence type="ECO:0000313" key="1">
    <source>
        <dbReference type="EMBL" id="CAG8537977.1"/>
    </source>
</evidence>
<protein>
    <submittedName>
        <fullName evidence="1">4070_t:CDS:1</fullName>
    </submittedName>
</protein>
<dbReference type="EMBL" id="CAJVPK010000668">
    <property type="protein sequence ID" value="CAG8537977.1"/>
    <property type="molecule type" value="Genomic_DNA"/>
</dbReference>
<dbReference type="OrthoDB" id="2381955at2759"/>
<dbReference type="AlphaFoldDB" id="A0A9N9AQI1"/>
<gene>
    <name evidence="1" type="ORF">DEBURN_LOCUS6467</name>
</gene>
<dbReference type="Proteomes" id="UP000789706">
    <property type="component" value="Unassembled WGS sequence"/>
</dbReference>